<feature type="repeat" description="TPR" evidence="4">
    <location>
        <begin position="177"/>
        <end position="210"/>
    </location>
</feature>
<accession>A0ABW5SCQ7</accession>
<evidence type="ECO:0000313" key="7">
    <source>
        <dbReference type="Proteomes" id="UP001597357"/>
    </source>
</evidence>
<dbReference type="Pfam" id="PF13525">
    <property type="entry name" value="YfiO"/>
    <property type="match status" value="1"/>
</dbReference>
<dbReference type="Gene3D" id="1.25.40.10">
    <property type="entry name" value="Tetratricopeptide repeat domain"/>
    <property type="match status" value="1"/>
</dbReference>
<keyword evidence="3" id="KW-0998">Cell outer membrane</keyword>
<dbReference type="InterPro" id="IPR019734">
    <property type="entry name" value="TPR_rpt"/>
</dbReference>
<dbReference type="RefSeq" id="WP_379045578.1">
    <property type="nucleotide sequence ID" value="NZ_JBHULZ010000026.1"/>
</dbReference>
<evidence type="ECO:0000256" key="2">
    <source>
        <dbReference type="ARBA" id="ARBA00023136"/>
    </source>
</evidence>
<sequence>MQQILKHNIYYLFLLVSLMAGHTSCSEYQKALKSDEVKQKYEVAMQLYEEGLAENKKSKHKKALRLIEQVLPQYRGKPQGEHISFVHANSYYILGAYFDSAYQFERFTKSYPNSQKYEEAFYKSALSYYNESPRYSLDQTETLKAMNKFQEYISKFPDGEHIGDANEKYAALREKLEKKAYEIAKSYHHREDYKAAIEAFDNFIENNPGSKFRDEAYFYKLDAAYILAINSYAQLVEERLIAAQTYYEDYLKYFPQGGYVEQANTIAKEIKERLNNNSENNLG</sequence>
<dbReference type="InterPro" id="IPR017689">
    <property type="entry name" value="BamD"/>
</dbReference>
<dbReference type="NCBIfam" id="TIGR03302">
    <property type="entry name" value="OM_YfiO"/>
    <property type="match status" value="1"/>
</dbReference>
<keyword evidence="7" id="KW-1185">Reference proteome</keyword>
<reference evidence="7" key="1">
    <citation type="journal article" date="2019" name="Int. J. Syst. Evol. Microbiol.">
        <title>The Global Catalogue of Microorganisms (GCM) 10K type strain sequencing project: providing services to taxonomists for standard genome sequencing and annotation.</title>
        <authorList>
            <consortium name="The Broad Institute Genomics Platform"/>
            <consortium name="The Broad Institute Genome Sequencing Center for Infectious Disease"/>
            <person name="Wu L."/>
            <person name="Ma J."/>
        </authorList>
    </citation>
    <scope>NUCLEOTIDE SEQUENCE [LARGE SCALE GENOMIC DNA]</scope>
    <source>
        <strain evidence="7">KCTC 42255</strain>
    </source>
</reference>
<evidence type="ECO:0000256" key="3">
    <source>
        <dbReference type="ARBA" id="ARBA00023237"/>
    </source>
</evidence>
<evidence type="ECO:0000259" key="5">
    <source>
        <dbReference type="Pfam" id="PF13525"/>
    </source>
</evidence>
<name>A0ABW5SCQ7_9FLAO</name>
<evidence type="ECO:0000256" key="1">
    <source>
        <dbReference type="ARBA" id="ARBA00022729"/>
    </source>
</evidence>
<dbReference type="Proteomes" id="UP001597357">
    <property type="component" value="Unassembled WGS sequence"/>
</dbReference>
<keyword evidence="1" id="KW-0732">Signal</keyword>
<dbReference type="PROSITE" id="PS50005">
    <property type="entry name" value="TPR"/>
    <property type="match status" value="1"/>
</dbReference>
<proteinExistence type="predicted"/>
<evidence type="ECO:0000313" key="6">
    <source>
        <dbReference type="EMBL" id="MFD2697533.1"/>
    </source>
</evidence>
<protein>
    <submittedName>
        <fullName evidence="6">Outer membrane protein assembly factor BamD</fullName>
    </submittedName>
</protein>
<keyword evidence="4" id="KW-0802">TPR repeat</keyword>
<keyword evidence="2" id="KW-0472">Membrane</keyword>
<dbReference type="InterPro" id="IPR039565">
    <property type="entry name" value="BamD-like"/>
</dbReference>
<comment type="caution">
    <text evidence="6">The sequence shown here is derived from an EMBL/GenBank/DDBJ whole genome shotgun (WGS) entry which is preliminary data.</text>
</comment>
<dbReference type="EMBL" id="JBHULZ010000026">
    <property type="protein sequence ID" value="MFD2697533.1"/>
    <property type="molecule type" value="Genomic_DNA"/>
</dbReference>
<dbReference type="SUPFAM" id="SSF48452">
    <property type="entry name" value="TPR-like"/>
    <property type="match status" value="1"/>
</dbReference>
<feature type="domain" description="Outer membrane lipoprotein BamD-like" evidence="5">
    <location>
        <begin position="44"/>
        <end position="231"/>
    </location>
</feature>
<evidence type="ECO:0000256" key="4">
    <source>
        <dbReference type="PROSITE-ProRule" id="PRU00339"/>
    </source>
</evidence>
<organism evidence="6 7">
    <name type="scientific">Mesonia sediminis</name>
    <dbReference type="NCBI Taxonomy" id="1703946"/>
    <lineage>
        <taxon>Bacteria</taxon>
        <taxon>Pseudomonadati</taxon>
        <taxon>Bacteroidota</taxon>
        <taxon>Flavobacteriia</taxon>
        <taxon>Flavobacteriales</taxon>
        <taxon>Flavobacteriaceae</taxon>
        <taxon>Mesonia</taxon>
    </lineage>
</organism>
<dbReference type="InterPro" id="IPR011990">
    <property type="entry name" value="TPR-like_helical_dom_sf"/>
</dbReference>
<gene>
    <name evidence="6" type="ORF">ACFSQ0_05980</name>
</gene>